<protein>
    <submittedName>
        <fullName evidence="1">Uncharacterized protein</fullName>
    </submittedName>
</protein>
<name>A0A7K1YFG3_9SPHI</name>
<accession>A0A7K1YFG3</accession>
<evidence type="ECO:0000313" key="1">
    <source>
        <dbReference type="EMBL" id="MXV53336.1"/>
    </source>
</evidence>
<organism evidence="1 2">
    <name type="scientific">Hufsiella arboris</name>
    <dbReference type="NCBI Taxonomy" id="2695275"/>
    <lineage>
        <taxon>Bacteria</taxon>
        <taxon>Pseudomonadati</taxon>
        <taxon>Bacteroidota</taxon>
        <taxon>Sphingobacteriia</taxon>
        <taxon>Sphingobacteriales</taxon>
        <taxon>Sphingobacteriaceae</taxon>
        <taxon>Hufsiella</taxon>
    </lineage>
</organism>
<gene>
    <name evidence="1" type="ORF">GS399_20440</name>
</gene>
<comment type="caution">
    <text evidence="1">The sequence shown here is derived from an EMBL/GenBank/DDBJ whole genome shotgun (WGS) entry which is preliminary data.</text>
</comment>
<sequence>MARVLSGKPKHLFSPPRPDFTPTCMAPKQAVLPLLAVPLNQWDEANVHTNTLKIDAIVR</sequence>
<evidence type="ECO:0000313" key="2">
    <source>
        <dbReference type="Proteomes" id="UP000466586"/>
    </source>
</evidence>
<proteinExistence type="predicted"/>
<dbReference type="AlphaFoldDB" id="A0A7K1YFG3"/>
<keyword evidence="2" id="KW-1185">Reference proteome</keyword>
<reference evidence="1 2" key="1">
    <citation type="submission" date="2019-11" db="EMBL/GenBank/DDBJ databases">
        <title>Pedobacter sp. HMF7647 Genome sequencing and assembly.</title>
        <authorList>
            <person name="Kang H."/>
            <person name="Kim H."/>
            <person name="Joh K."/>
        </authorList>
    </citation>
    <scope>NUCLEOTIDE SEQUENCE [LARGE SCALE GENOMIC DNA]</scope>
    <source>
        <strain evidence="1 2">HMF7647</strain>
    </source>
</reference>
<dbReference type="EMBL" id="WVHT01000026">
    <property type="protein sequence ID" value="MXV53336.1"/>
    <property type="molecule type" value="Genomic_DNA"/>
</dbReference>
<dbReference type="Proteomes" id="UP000466586">
    <property type="component" value="Unassembled WGS sequence"/>
</dbReference>